<accession>A0A9N9IYM1</accession>
<keyword evidence="2" id="KW-1185">Reference proteome</keyword>
<dbReference type="OrthoDB" id="10261556at2759"/>
<sequence length="96" mass="11560">MYYLNEKYECRHYMLLHYHSWDALQDSYNSCSRCDNCQRQISDKVQQINVTNEIERILHIIKAVLNHSNTEIDPDDIVNIFLHANNTRIRAWGYDQ</sequence>
<comment type="caution">
    <text evidence="1">The sequence shown here is derived from an EMBL/GenBank/DDBJ whole genome shotgun (WGS) entry which is preliminary data.</text>
</comment>
<name>A0A9N9IYM1_9GLOM</name>
<evidence type="ECO:0000313" key="2">
    <source>
        <dbReference type="Proteomes" id="UP000789396"/>
    </source>
</evidence>
<dbReference type="AlphaFoldDB" id="A0A9N9IYM1"/>
<organism evidence="1 2">
    <name type="scientific">Racocetra fulgida</name>
    <dbReference type="NCBI Taxonomy" id="60492"/>
    <lineage>
        <taxon>Eukaryota</taxon>
        <taxon>Fungi</taxon>
        <taxon>Fungi incertae sedis</taxon>
        <taxon>Mucoromycota</taxon>
        <taxon>Glomeromycotina</taxon>
        <taxon>Glomeromycetes</taxon>
        <taxon>Diversisporales</taxon>
        <taxon>Gigasporaceae</taxon>
        <taxon>Racocetra</taxon>
    </lineage>
</organism>
<reference evidence="1" key="1">
    <citation type="submission" date="2021-06" db="EMBL/GenBank/DDBJ databases">
        <authorList>
            <person name="Kallberg Y."/>
            <person name="Tangrot J."/>
            <person name="Rosling A."/>
        </authorList>
    </citation>
    <scope>NUCLEOTIDE SEQUENCE</scope>
    <source>
        <strain evidence="1">IN212</strain>
    </source>
</reference>
<feature type="non-terminal residue" evidence="1">
    <location>
        <position position="96"/>
    </location>
</feature>
<dbReference type="Gene3D" id="1.10.10.10">
    <property type="entry name" value="Winged helix-like DNA-binding domain superfamily/Winged helix DNA-binding domain"/>
    <property type="match status" value="1"/>
</dbReference>
<dbReference type="Proteomes" id="UP000789396">
    <property type="component" value="Unassembled WGS sequence"/>
</dbReference>
<gene>
    <name evidence="1" type="ORF">RFULGI_LOCUS14036</name>
</gene>
<proteinExistence type="predicted"/>
<dbReference type="InterPro" id="IPR036388">
    <property type="entry name" value="WH-like_DNA-bd_sf"/>
</dbReference>
<evidence type="ECO:0000313" key="1">
    <source>
        <dbReference type="EMBL" id="CAG8757161.1"/>
    </source>
</evidence>
<protein>
    <submittedName>
        <fullName evidence="1">6484_t:CDS:1</fullName>
    </submittedName>
</protein>
<dbReference type="EMBL" id="CAJVPZ010039290">
    <property type="protein sequence ID" value="CAG8757161.1"/>
    <property type="molecule type" value="Genomic_DNA"/>
</dbReference>